<dbReference type="Pfam" id="PF00903">
    <property type="entry name" value="Glyoxalase"/>
    <property type="match status" value="1"/>
</dbReference>
<name>A0A1C5K7I4_9ACTN</name>
<dbReference type="InterPro" id="IPR004360">
    <property type="entry name" value="Glyas_Fos-R_dOase_dom"/>
</dbReference>
<dbReference type="RefSeq" id="WP_088973324.1">
    <property type="nucleotide sequence ID" value="NZ_JBHLYF010000033.1"/>
</dbReference>
<dbReference type="Gene3D" id="3.10.180.10">
    <property type="entry name" value="2,3-Dihydroxybiphenyl 1,2-Dioxygenase, domain 1"/>
    <property type="match status" value="1"/>
</dbReference>
<dbReference type="PANTHER" id="PTHR36437:SF2">
    <property type="entry name" value="GLYOXALASE_BLEOMYCIN RESISTANCE PROTEIN_DIOXYGENASE"/>
    <property type="match status" value="1"/>
</dbReference>
<sequence length="136" mass="15024">MIKGVGLVCVMVFDQDVAYDFYVNKLGMKVGFDAPMEGGGRWLLVHAPAQPEVPIMLAVPGPPVMDEERAVKVRELVSLGMMGPGALATDDCWATYRELSAKGVEFTEEPSERFYGIDAGFRDPFGNHWRLTQTKV</sequence>
<gene>
    <name evidence="2" type="ORF">GA0074704_5718</name>
</gene>
<dbReference type="InterPro" id="IPR029068">
    <property type="entry name" value="Glyas_Bleomycin-R_OHBP_Dase"/>
</dbReference>
<dbReference type="Proteomes" id="UP000198210">
    <property type="component" value="Chromosome I"/>
</dbReference>
<evidence type="ECO:0000313" key="3">
    <source>
        <dbReference type="Proteomes" id="UP000198210"/>
    </source>
</evidence>
<keyword evidence="2" id="KW-0223">Dioxygenase</keyword>
<dbReference type="AlphaFoldDB" id="A0A1C5K7I4"/>
<dbReference type="PROSITE" id="PS51819">
    <property type="entry name" value="VOC"/>
    <property type="match status" value="1"/>
</dbReference>
<evidence type="ECO:0000259" key="1">
    <source>
        <dbReference type="PROSITE" id="PS51819"/>
    </source>
</evidence>
<feature type="domain" description="VOC" evidence="1">
    <location>
        <begin position="4"/>
        <end position="134"/>
    </location>
</feature>
<accession>A0A1C5K7I4</accession>
<dbReference type="PANTHER" id="PTHR36437">
    <property type="entry name" value="GLYOXALASE/BLEOMYCIN RESISTANCE PROTEIN/DIOXYGENASE"/>
    <property type="match status" value="1"/>
</dbReference>
<protein>
    <submittedName>
        <fullName evidence="2">Catechol 2,3-dioxygenase</fullName>
    </submittedName>
</protein>
<dbReference type="EMBL" id="LT607751">
    <property type="protein sequence ID" value="SCG78752.1"/>
    <property type="molecule type" value="Genomic_DNA"/>
</dbReference>
<proteinExistence type="predicted"/>
<keyword evidence="2" id="KW-0560">Oxidoreductase</keyword>
<dbReference type="SUPFAM" id="SSF54593">
    <property type="entry name" value="Glyoxalase/Bleomycin resistance protein/Dihydroxybiphenyl dioxygenase"/>
    <property type="match status" value="1"/>
</dbReference>
<organism evidence="2 3">
    <name type="scientific">Micromonospora siamensis</name>
    <dbReference type="NCBI Taxonomy" id="299152"/>
    <lineage>
        <taxon>Bacteria</taxon>
        <taxon>Bacillati</taxon>
        <taxon>Actinomycetota</taxon>
        <taxon>Actinomycetes</taxon>
        <taxon>Micromonosporales</taxon>
        <taxon>Micromonosporaceae</taxon>
        <taxon>Micromonospora</taxon>
    </lineage>
</organism>
<keyword evidence="3" id="KW-1185">Reference proteome</keyword>
<reference evidence="2 3" key="1">
    <citation type="submission" date="2016-06" db="EMBL/GenBank/DDBJ databases">
        <authorList>
            <person name="Kjaerup R.B."/>
            <person name="Dalgaard T.S."/>
            <person name="Juul-Madsen H.R."/>
        </authorList>
    </citation>
    <scope>NUCLEOTIDE SEQUENCE [LARGE SCALE GENOMIC DNA]</scope>
    <source>
        <strain evidence="2 3">DSM 45097</strain>
    </source>
</reference>
<dbReference type="GO" id="GO:0051213">
    <property type="term" value="F:dioxygenase activity"/>
    <property type="evidence" value="ECO:0007669"/>
    <property type="project" value="UniProtKB-KW"/>
</dbReference>
<dbReference type="InterPro" id="IPR037523">
    <property type="entry name" value="VOC_core"/>
</dbReference>
<evidence type="ECO:0000313" key="2">
    <source>
        <dbReference type="EMBL" id="SCG78752.1"/>
    </source>
</evidence>